<dbReference type="EMBL" id="JAUIRO010000003">
    <property type="protein sequence ID" value="KAK0721698.1"/>
    <property type="molecule type" value="Genomic_DNA"/>
</dbReference>
<protein>
    <submittedName>
        <fullName evidence="1">Uncharacterized protein</fullName>
    </submittedName>
</protein>
<sequence length="155" mass="16719">MTTWLSTHGIGAIKDSDSTFSIVAESGSAVVKPTQANQLTGWLHFVIPSPPVTNPNLKTLAIDFSTQGATVESVSVYLANNEIYTKNKLQRGQSFTLKILSSESTYDGKGIAVSVYLKFTGVTSTLNFHFQESDKGELLGLPPGGDRWHMLPSLA</sequence>
<keyword evidence="2" id="KW-1185">Reference proteome</keyword>
<evidence type="ECO:0000313" key="2">
    <source>
        <dbReference type="Proteomes" id="UP001172101"/>
    </source>
</evidence>
<dbReference type="Proteomes" id="UP001172101">
    <property type="component" value="Unassembled WGS sequence"/>
</dbReference>
<reference evidence="1" key="1">
    <citation type="submission" date="2023-06" db="EMBL/GenBank/DDBJ databases">
        <title>Genome-scale phylogeny and comparative genomics of the fungal order Sordariales.</title>
        <authorList>
            <consortium name="Lawrence Berkeley National Laboratory"/>
            <person name="Hensen N."/>
            <person name="Bonometti L."/>
            <person name="Westerberg I."/>
            <person name="Brannstrom I.O."/>
            <person name="Guillou S."/>
            <person name="Cros-Aarteil S."/>
            <person name="Calhoun S."/>
            <person name="Haridas S."/>
            <person name="Kuo A."/>
            <person name="Mondo S."/>
            <person name="Pangilinan J."/>
            <person name="Riley R."/>
            <person name="LaButti K."/>
            <person name="Andreopoulos B."/>
            <person name="Lipzen A."/>
            <person name="Chen C."/>
            <person name="Yanf M."/>
            <person name="Daum C."/>
            <person name="Ng V."/>
            <person name="Clum A."/>
            <person name="Steindorff A."/>
            <person name="Ohm R."/>
            <person name="Martin F."/>
            <person name="Silar P."/>
            <person name="Natvig D."/>
            <person name="Lalanne C."/>
            <person name="Gautier V."/>
            <person name="Ament-velasquez S.L."/>
            <person name="Kruys A."/>
            <person name="Hutchinson M.I."/>
            <person name="Powell A.J."/>
            <person name="Barry K."/>
            <person name="Miller A.N."/>
            <person name="Grigoriev I.V."/>
            <person name="Debuchy R."/>
            <person name="Gladieux P."/>
            <person name="Thoren M.H."/>
            <person name="Johannesson H."/>
        </authorList>
    </citation>
    <scope>NUCLEOTIDE SEQUENCE</scope>
    <source>
        <strain evidence="1">SMH2392-1A</strain>
    </source>
</reference>
<gene>
    <name evidence="1" type="ORF">B0T26DRAFT_749189</name>
</gene>
<evidence type="ECO:0000313" key="1">
    <source>
        <dbReference type="EMBL" id="KAK0721698.1"/>
    </source>
</evidence>
<accession>A0AA40E3Y6</accession>
<dbReference type="RefSeq" id="XP_060297622.1">
    <property type="nucleotide sequence ID" value="XM_060445066.1"/>
</dbReference>
<dbReference type="AlphaFoldDB" id="A0AA40E3Y6"/>
<proteinExistence type="predicted"/>
<name>A0AA40E3Y6_9PEZI</name>
<comment type="caution">
    <text evidence="1">The sequence shown here is derived from an EMBL/GenBank/DDBJ whole genome shotgun (WGS) entry which is preliminary data.</text>
</comment>
<dbReference type="GeneID" id="85328336"/>
<organism evidence="1 2">
    <name type="scientific">Lasiosphaeria miniovina</name>
    <dbReference type="NCBI Taxonomy" id="1954250"/>
    <lineage>
        <taxon>Eukaryota</taxon>
        <taxon>Fungi</taxon>
        <taxon>Dikarya</taxon>
        <taxon>Ascomycota</taxon>
        <taxon>Pezizomycotina</taxon>
        <taxon>Sordariomycetes</taxon>
        <taxon>Sordariomycetidae</taxon>
        <taxon>Sordariales</taxon>
        <taxon>Lasiosphaeriaceae</taxon>
        <taxon>Lasiosphaeria</taxon>
    </lineage>
</organism>